<dbReference type="EMBL" id="CM012445">
    <property type="protein sequence ID" value="RVE68008.1"/>
    <property type="molecule type" value="Genomic_DNA"/>
</dbReference>
<dbReference type="AlphaFoldDB" id="A0A3S2MIT3"/>
<name>A0A3S2MIT3_ORYJA</name>
<accession>A0A3S2MIT3</accession>
<proteinExistence type="predicted"/>
<dbReference type="SUPFAM" id="SSF57302">
    <property type="entry name" value="Snake toxin-like"/>
    <property type="match status" value="1"/>
</dbReference>
<reference evidence="3 4" key="2">
    <citation type="submission" date="2019-01" db="EMBL/GenBank/DDBJ databases">
        <title>A chromosome length genome reference of the Java medaka (oryzias javanicus).</title>
        <authorList>
            <person name="Herpin A."/>
            <person name="Takehana Y."/>
            <person name="Naruse K."/>
            <person name="Ansai S."/>
            <person name="Kawaguchi M."/>
        </authorList>
    </citation>
    <scope>NUCLEOTIDE SEQUENCE [LARGE SCALE GENOMIC DNA]</scope>
    <source>
        <strain evidence="3">RS831</strain>
        <tissue evidence="3">Whole body</tissue>
    </source>
</reference>
<gene>
    <name evidence="3" type="ORF">OJAV_G00087360</name>
</gene>
<feature type="domain" description="UPAR/Ly6" evidence="2">
    <location>
        <begin position="18"/>
        <end position="80"/>
    </location>
</feature>
<dbReference type="InterPro" id="IPR045860">
    <property type="entry name" value="Snake_toxin-like_sf"/>
</dbReference>
<dbReference type="Pfam" id="PF00021">
    <property type="entry name" value="UPAR_LY6"/>
    <property type="match status" value="1"/>
</dbReference>
<reference evidence="3 4" key="1">
    <citation type="submission" date="2018-11" db="EMBL/GenBank/DDBJ databases">
        <authorList>
            <person name="Lopez-Roques C."/>
            <person name="Donnadieu C."/>
            <person name="Bouchez O."/>
            <person name="Klopp C."/>
            <person name="Cabau C."/>
            <person name="Zahm M."/>
        </authorList>
    </citation>
    <scope>NUCLEOTIDE SEQUENCE [LARGE SCALE GENOMIC DNA]</scope>
    <source>
        <strain evidence="3">RS831</strain>
        <tissue evidence="3">Whole body</tissue>
    </source>
</reference>
<dbReference type="OrthoDB" id="9624109at2759"/>
<dbReference type="InterPro" id="IPR016054">
    <property type="entry name" value="LY6_UPA_recep-like"/>
</dbReference>
<protein>
    <recommendedName>
        <fullName evidence="2">UPAR/Ly6 domain-containing protein</fullName>
    </recommendedName>
</protein>
<feature type="signal peptide" evidence="1">
    <location>
        <begin position="1"/>
        <end position="18"/>
    </location>
</feature>
<feature type="chain" id="PRO_5018566005" description="UPAR/Ly6 domain-containing protein" evidence="1">
    <location>
        <begin position="19"/>
        <end position="102"/>
    </location>
</feature>
<dbReference type="Gene3D" id="2.10.60.10">
    <property type="entry name" value="CD59"/>
    <property type="match status" value="1"/>
</dbReference>
<sequence>MMLFKLLILFLTLSAASGLRCYSCTAVESKSCTDTTACPALFSHCYSLKLEGVDIVTKGCQTSALCVGPVSCCEGDLCNSSARPGSSFLLMILTPAIFVLFL</sequence>
<organism evidence="3 4">
    <name type="scientific">Oryzias javanicus</name>
    <name type="common">Javanese ricefish</name>
    <name type="synonym">Aplocheilus javanicus</name>
    <dbReference type="NCBI Taxonomy" id="123683"/>
    <lineage>
        <taxon>Eukaryota</taxon>
        <taxon>Metazoa</taxon>
        <taxon>Chordata</taxon>
        <taxon>Craniata</taxon>
        <taxon>Vertebrata</taxon>
        <taxon>Euteleostomi</taxon>
        <taxon>Actinopterygii</taxon>
        <taxon>Neopterygii</taxon>
        <taxon>Teleostei</taxon>
        <taxon>Neoteleostei</taxon>
        <taxon>Acanthomorphata</taxon>
        <taxon>Ovalentaria</taxon>
        <taxon>Atherinomorphae</taxon>
        <taxon>Beloniformes</taxon>
        <taxon>Adrianichthyidae</taxon>
        <taxon>Oryziinae</taxon>
        <taxon>Oryzias</taxon>
    </lineage>
</organism>
<keyword evidence="1" id="KW-0732">Signal</keyword>
<evidence type="ECO:0000256" key="1">
    <source>
        <dbReference type="SAM" id="SignalP"/>
    </source>
</evidence>
<evidence type="ECO:0000259" key="2">
    <source>
        <dbReference type="Pfam" id="PF00021"/>
    </source>
</evidence>
<keyword evidence="4" id="KW-1185">Reference proteome</keyword>
<evidence type="ECO:0000313" key="4">
    <source>
        <dbReference type="Proteomes" id="UP000283210"/>
    </source>
</evidence>
<dbReference type="Proteomes" id="UP000283210">
    <property type="component" value="Chromosome 9"/>
</dbReference>
<evidence type="ECO:0000313" key="3">
    <source>
        <dbReference type="EMBL" id="RVE68008.1"/>
    </source>
</evidence>